<dbReference type="AlphaFoldDB" id="A0A1F5T8V6"/>
<dbReference type="InterPro" id="IPR029063">
    <property type="entry name" value="SAM-dependent_MTases_sf"/>
</dbReference>
<gene>
    <name evidence="4" type="ORF">A2482_04030</name>
</gene>
<evidence type="ECO:0000313" key="4">
    <source>
        <dbReference type="EMBL" id="OGF35397.1"/>
    </source>
</evidence>
<dbReference type="PANTHER" id="PTHR13069">
    <property type="entry name" value="ALKYLATED DNA REPAIR PROTEIN ALKB HOMOLOG 8"/>
    <property type="match status" value="1"/>
</dbReference>
<comment type="caution">
    <text evidence="4">The sequence shown here is derived from an EMBL/GenBank/DDBJ whole genome shotgun (WGS) entry which is preliminary data.</text>
</comment>
<dbReference type="GO" id="GO:0032259">
    <property type="term" value="P:methylation"/>
    <property type="evidence" value="ECO:0007669"/>
    <property type="project" value="UniProtKB-KW"/>
</dbReference>
<name>A0A1F5T8V6_9BACT</name>
<dbReference type="EMBL" id="MFGM01000051">
    <property type="protein sequence ID" value="OGF35397.1"/>
    <property type="molecule type" value="Genomic_DNA"/>
</dbReference>
<keyword evidence="2" id="KW-0808">Transferase</keyword>
<evidence type="ECO:0000256" key="2">
    <source>
        <dbReference type="ARBA" id="ARBA00022679"/>
    </source>
</evidence>
<dbReference type="GO" id="GO:0008175">
    <property type="term" value="F:tRNA methyltransferase activity"/>
    <property type="evidence" value="ECO:0007669"/>
    <property type="project" value="UniProtKB-ARBA"/>
</dbReference>
<proteinExistence type="predicted"/>
<protein>
    <recommendedName>
        <fullName evidence="3">Methyltransferase domain-containing protein</fullName>
    </recommendedName>
</protein>
<feature type="domain" description="Methyltransferase" evidence="3">
    <location>
        <begin position="41"/>
        <end position="145"/>
    </location>
</feature>
<keyword evidence="1" id="KW-0489">Methyltransferase</keyword>
<dbReference type="SUPFAM" id="SSF53335">
    <property type="entry name" value="S-adenosyl-L-methionine-dependent methyltransferases"/>
    <property type="match status" value="1"/>
</dbReference>
<dbReference type="Pfam" id="PF13847">
    <property type="entry name" value="Methyltransf_31"/>
    <property type="match status" value="1"/>
</dbReference>
<organism evidence="4 5">
    <name type="scientific">Candidatus Falkowbacteria bacterium RIFOXYC2_FULL_48_21</name>
    <dbReference type="NCBI Taxonomy" id="1798005"/>
    <lineage>
        <taxon>Bacteria</taxon>
        <taxon>Candidatus Falkowiibacteriota</taxon>
    </lineage>
</organism>
<dbReference type="InterPro" id="IPR051422">
    <property type="entry name" value="AlkB_tRNA_MeTrf/Diox"/>
</dbReference>
<reference evidence="4 5" key="1">
    <citation type="journal article" date="2016" name="Nat. Commun.">
        <title>Thousands of microbial genomes shed light on interconnected biogeochemical processes in an aquifer system.</title>
        <authorList>
            <person name="Anantharaman K."/>
            <person name="Brown C.T."/>
            <person name="Hug L.A."/>
            <person name="Sharon I."/>
            <person name="Castelle C.J."/>
            <person name="Probst A.J."/>
            <person name="Thomas B.C."/>
            <person name="Singh A."/>
            <person name="Wilkins M.J."/>
            <person name="Karaoz U."/>
            <person name="Brodie E.L."/>
            <person name="Williams K.H."/>
            <person name="Hubbard S.S."/>
            <person name="Banfield J.F."/>
        </authorList>
    </citation>
    <scope>NUCLEOTIDE SEQUENCE [LARGE SCALE GENOMIC DNA]</scope>
</reference>
<dbReference type="PANTHER" id="PTHR13069:SF21">
    <property type="entry name" value="ALKYLATED DNA REPAIR PROTEIN ALKB HOMOLOG 8"/>
    <property type="match status" value="1"/>
</dbReference>
<dbReference type="Gene3D" id="3.40.50.150">
    <property type="entry name" value="Vaccinia Virus protein VP39"/>
    <property type="match status" value="1"/>
</dbReference>
<evidence type="ECO:0000256" key="1">
    <source>
        <dbReference type="ARBA" id="ARBA00022603"/>
    </source>
</evidence>
<dbReference type="InterPro" id="IPR025714">
    <property type="entry name" value="Methyltranfer_dom"/>
</dbReference>
<evidence type="ECO:0000313" key="5">
    <source>
        <dbReference type="Proteomes" id="UP000178656"/>
    </source>
</evidence>
<dbReference type="Proteomes" id="UP000178656">
    <property type="component" value="Unassembled WGS sequence"/>
</dbReference>
<accession>A0A1F5T8V6</accession>
<dbReference type="GO" id="GO:0008757">
    <property type="term" value="F:S-adenosylmethionine-dependent methyltransferase activity"/>
    <property type="evidence" value="ECO:0007669"/>
    <property type="project" value="InterPro"/>
</dbReference>
<sequence length="229" mass="26272">MNHSNDDLLNLNKRAYDKIAPAFSASRSYVWPDLWPFMEYIKDGDRVLDLGCGNGRLLMLLAEKSVEYLGVDFSEKLIEQARVNRPDKEFAVMDALDLKLPDDAFDVVICVSVLNHIPLDKQNLFVANVKRVLKPGGVLLMANWNLWNIFNKKSVWFNGLKKDVMTTWKGGGENEPLYYYAFTRRALKKLLERGCLVVEQSFYSRKGKRTHGLFGHNIITIVKKSNINI</sequence>
<dbReference type="GO" id="GO:0006400">
    <property type="term" value="P:tRNA modification"/>
    <property type="evidence" value="ECO:0007669"/>
    <property type="project" value="UniProtKB-ARBA"/>
</dbReference>
<dbReference type="CDD" id="cd02440">
    <property type="entry name" value="AdoMet_MTases"/>
    <property type="match status" value="1"/>
</dbReference>
<evidence type="ECO:0000259" key="3">
    <source>
        <dbReference type="Pfam" id="PF13847"/>
    </source>
</evidence>